<protein>
    <recommendedName>
        <fullName evidence="4">Right handed beta helix domain-containing protein</fullName>
    </recommendedName>
</protein>
<feature type="chain" id="PRO_5001721031" description="Right handed beta helix domain-containing protein" evidence="1">
    <location>
        <begin position="22"/>
        <end position="232"/>
    </location>
</feature>
<proteinExistence type="predicted"/>
<name>A0A077MCD4_9MICO</name>
<feature type="signal peptide" evidence="1">
    <location>
        <begin position="1"/>
        <end position="21"/>
    </location>
</feature>
<comment type="caution">
    <text evidence="2">The sequence shown here is derived from an EMBL/GenBank/DDBJ whole genome shotgun (WGS) entry which is preliminary data.</text>
</comment>
<reference evidence="2 3" key="1">
    <citation type="journal article" date="2013" name="ISME J.">
        <title>A metabolic model for members of the genus Tetrasphaera involved in enhanced biological phosphorus removal.</title>
        <authorList>
            <person name="Kristiansen R."/>
            <person name="Nguyen H.T.T."/>
            <person name="Saunders A.M."/>
            <person name="Nielsen J.L."/>
            <person name="Wimmer R."/>
            <person name="Le V.Q."/>
            <person name="McIlroy S.J."/>
            <person name="Petrovski S."/>
            <person name="Seviour R.J."/>
            <person name="Calteau A."/>
            <person name="Nielsen K.L."/>
            <person name="Nielsen P.H."/>
        </authorList>
    </citation>
    <scope>NUCLEOTIDE SEQUENCE [LARGE SCALE GENOMIC DNA]</scope>
    <source>
        <strain evidence="2 3">Ben 74</strain>
    </source>
</reference>
<keyword evidence="1" id="KW-0732">Signal</keyword>
<evidence type="ECO:0008006" key="4">
    <source>
        <dbReference type="Google" id="ProtNLM"/>
    </source>
</evidence>
<evidence type="ECO:0000313" key="3">
    <source>
        <dbReference type="Proteomes" id="UP000035720"/>
    </source>
</evidence>
<dbReference type="AlphaFoldDB" id="A0A077MCD4"/>
<dbReference type="STRING" id="1193518.BN13_160040"/>
<organism evidence="2 3">
    <name type="scientific">Nostocoides jenkinsii Ben 74</name>
    <dbReference type="NCBI Taxonomy" id="1193518"/>
    <lineage>
        <taxon>Bacteria</taxon>
        <taxon>Bacillati</taxon>
        <taxon>Actinomycetota</taxon>
        <taxon>Actinomycetes</taxon>
        <taxon>Micrococcales</taxon>
        <taxon>Intrasporangiaceae</taxon>
        <taxon>Nostocoides</taxon>
    </lineage>
</organism>
<evidence type="ECO:0000256" key="1">
    <source>
        <dbReference type="SAM" id="SignalP"/>
    </source>
</evidence>
<dbReference type="Proteomes" id="UP000035720">
    <property type="component" value="Unassembled WGS sequence"/>
</dbReference>
<keyword evidence="3" id="KW-1185">Reference proteome</keyword>
<evidence type="ECO:0000313" key="2">
    <source>
        <dbReference type="EMBL" id="CCI52358.1"/>
    </source>
</evidence>
<sequence>MASAALAVAGASVAGAAPSQAAVPVVCTTTMTGTYPAIDVPAGATCTLDGATVKGNVKVGIGSTLLTKGADIKGNTMGKLAARVEILDTNVWGQIHFTRTAGPITIGVAGCKVDPVAGGNINLQNNFGPIAICQMTVRNNIILHNNHKSIGVFDNRVGNNIQAIGNHSNAIRLRNNVMRGNLLVHSNVVAKQLQIQDNTIGGNGNCLGNVIAPVGSGNTAGGALAGQCSGLG</sequence>
<dbReference type="EMBL" id="CAJC01000068">
    <property type="protein sequence ID" value="CCI52358.1"/>
    <property type="molecule type" value="Genomic_DNA"/>
</dbReference>
<gene>
    <name evidence="2" type="ORF">BN13_160040</name>
</gene>
<accession>A0A077MCD4</accession>